<name>A0ABV3R700_9SPHN</name>
<accession>A0ABV3R700</accession>
<gene>
    <name evidence="2" type="ORF">ABUH87_01550</name>
</gene>
<comment type="caution">
    <text evidence="2">The sequence shown here is derived from an EMBL/GenBank/DDBJ whole genome shotgun (WGS) entry which is preliminary data.</text>
</comment>
<sequence length="171" mass="18176">MTKLTDIQSLLLSHAAQSPGASLLPLPAGYTLDEERVGKVIASLLRRKLLEPDRAADAASTWRTTEDEPIGLFVTPAGLVAIGIGAQEDASSGAPADATPPTPQPPRSTKIAHVLALLSRAEGATLPEMIAETGWLPHTTRAALTGLRKKGHAIDRFTRDEVTCYRIAETH</sequence>
<protein>
    <submittedName>
        <fullName evidence="2">DUF3489 domain-containing protein</fullName>
    </submittedName>
</protein>
<evidence type="ECO:0000313" key="2">
    <source>
        <dbReference type="EMBL" id="MEW9853868.1"/>
    </source>
</evidence>
<dbReference type="RefSeq" id="WP_367768336.1">
    <property type="nucleotide sequence ID" value="NZ_JBFNXR010000017.1"/>
</dbReference>
<keyword evidence="3" id="KW-1185">Reference proteome</keyword>
<dbReference type="Proteomes" id="UP001556118">
    <property type="component" value="Unassembled WGS sequence"/>
</dbReference>
<dbReference type="InterPro" id="IPR021880">
    <property type="entry name" value="DUF3489"/>
</dbReference>
<organism evidence="2 3">
    <name type="scientific">Novosphingobium rhizovicinum</name>
    <dbReference type="NCBI Taxonomy" id="3228928"/>
    <lineage>
        <taxon>Bacteria</taxon>
        <taxon>Pseudomonadati</taxon>
        <taxon>Pseudomonadota</taxon>
        <taxon>Alphaproteobacteria</taxon>
        <taxon>Sphingomonadales</taxon>
        <taxon>Sphingomonadaceae</taxon>
        <taxon>Novosphingobium</taxon>
    </lineage>
</organism>
<reference evidence="2 3" key="1">
    <citation type="submission" date="2024-06" db="EMBL/GenBank/DDBJ databases">
        <title>Novosphingobium rhizovicinus M1R2S20.</title>
        <authorList>
            <person name="Sun J.-Q."/>
        </authorList>
    </citation>
    <scope>NUCLEOTIDE SEQUENCE [LARGE SCALE GENOMIC DNA]</scope>
    <source>
        <strain evidence="2 3">M1R2S20</strain>
    </source>
</reference>
<evidence type="ECO:0000313" key="3">
    <source>
        <dbReference type="Proteomes" id="UP001556118"/>
    </source>
</evidence>
<feature type="region of interest" description="Disordered" evidence="1">
    <location>
        <begin position="89"/>
        <end position="108"/>
    </location>
</feature>
<evidence type="ECO:0000256" key="1">
    <source>
        <dbReference type="SAM" id="MobiDB-lite"/>
    </source>
</evidence>
<dbReference type="Pfam" id="PF11994">
    <property type="entry name" value="DUF3489"/>
    <property type="match status" value="1"/>
</dbReference>
<proteinExistence type="predicted"/>
<dbReference type="EMBL" id="JBFNXR010000017">
    <property type="protein sequence ID" value="MEW9853868.1"/>
    <property type="molecule type" value="Genomic_DNA"/>
</dbReference>